<dbReference type="InterPro" id="IPR044068">
    <property type="entry name" value="CB"/>
</dbReference>
<dbReference type="Gene3D" id="1.10.150.130">
    <property type="match status" value="1"/>
</dbReference>
<dbReference type="AlphaFoldDB" id="X1P3E1"/>
<reference evidence="4" key="1">
    <citation type="journal article" date="2014" name="Front. Microbiol.">
        <title>High frequency of phylogenetically diverse reductive dehalogenase-homologous genes in deep subseafloor sedimentary metagenomes.</title>
        <authorList>
            <person name="Kawai M."/>
            <person name="Futagami T."/>
            <person name="Toyoda A."/>
            <person name="Takaki Y."/>
            <person name="Nishi S."/>
            <person name="Hori S."/>
            <person name="Arai W."/>
            <person name="Tsubouchi T."/>
            <person name="Morono Y."/>
            <person name="Uchiyama I."/>
            <person name="Ito T."/>
            <person name="Fujiyama A."/>
            <person name="Inagaki F."/>
            <person name="Takami H."/>
        </authorList>
    </citation>
    <scope>NUCLEOTIDE SEQUENCE</scope>
    <source>
        <strain evidence="4">Expedition CK06-06</strain>
    </source>
</reference>
<dbReference type="InterPro" id="IPR004107">
    <property type="entry name" value="Integrase_SAM-like_N"/>
</dbReference>
<feature type="region of interest" description="Disordered" evidence="2">
    <location>
        <begin position="18"/>
        <end position="40"/>
    </location>
</feature>
<proteinExistence type="predicted"/>
<dbReference type="PROSITE" id="PS51900">
    <property type="entry name" value="CB"/>
    <property type="match status" value="1"/>
</dbReference>
<feature type="domain" description="Core-binding (CB)" evidence="3">
    <location>
        <begin position="64"/>
        <end position="142"/>
    </location>
</feature>
<keyword evidence="1" id="KW-0238">DNA-binding</keyword>
<dbReference type="InterPro" id="IPR010998">
    <property type="entry name" value="Integrase_recombinase_N"/>
</dbReference>
<organism evidence="4">
    <name type="scientific">marine sediment metagenome</name>
    <dbReference type="NCBI Taxonomy" id="412755"/>
    <lineage>
        <taxon>unclassified sequences</taxon>
        <taxon>metagenomes</taxon>
        <taxon>ecological metagenomes</taxon>
    </lineage>
</organism>
<evidence type="ECO:0000259" key="3">
    <source>
        <dbReference type="PROSITE" id="PS51900"/>
    </source>
</evidence>
<protein>
    <recommendedName>
        <fullName evidence="3">Core-binding (CB) domain-containing protein</fullName>
    </recommendedName>
</protein>
<dbReference type="InterPro" id="IPR011010">
    <property type="entry name" value="DNA_brk_join_enz"/>
</dbReference>
<name>X1P3E1_9ZZZZ</name>
<comment type="caution">
    <text evidence="4">The sequence shown here is derived from an EMBL/GenBank/DDBJ whole genome shotgun (WGS) entry which is preliminary data.</text>
</comment>
<dbReference type="GO" id="GO:0015074">
    <property type="term" value="P:DNA integration"/>
    <property type="evidence" value="ECO:0007669"/>
    <property type="project" value="InterPro"/>
</dbReference>
<evidence type="ECO:0000256" key="1">
    <source>
        <dbReference type="ARBA" id="ARBA00023125"/>
    </source>
</evidence>
<dbReference type="EMBL" id="BARV01038774">
    <property type="protein sequence ID" value="GAI50837.1"/>
    <property type="molecule type" value="Genomic_DNA"/>
</dbReference>
<evidence type="ECO:0000313" key="4">
    <source>
        <dbReference type="EMBL" id="GAI50837.1"/>
    </source>
</evidence>
<gene>
    <name evidence="4" type="ORF">S06H3_59630</name>
</gene>
<accession>X1P3E1</accession>
<dbReference type="Pfam" id="PF14659">
    <property type="entry name" value="Phage_int_SAM_3"/>
    <property type="match status" value="1"/>
</dbReference>
<feature type="non-terminal residue" evidence="4">
    <location>
        <position position="142"/>
    </location>
</feature>
<sequence length="142" mass="15804">MKGHIKQRSKGSWSIWVDLGRDPETGQRKQQTLTVRGSKKDAERELRTVLTRIESGAHVKPAKMTVGEYLERWLRDYVATNTAPTTADGYSDIVKAHLIPALGSLPLTALQPSHIQAYYGRMLESGRRDGKGGLSAQTVKHH</sequence>
<dbReference type="SUPFAM" id="SSF56349">
    <property type="entry name" value="DNA breaking-rejoining enzymes"/>
    <property type="match status" value="1"/>
</dbReference>
<dbReference type="GO" id="GO:0003677">
    <property type="term" value="F:DNA binding"/>
    <property type="evidence" value="ECO:0007669"/>
    <property type="project" value="UniProtKB-KW"/>
</dbReference>
<evidence type="ECO:0000256" key="2">
    <source>
        <dbReference type="SAM" id="MobiDB-lite"/>
    </source>
</evidence>